<dbReference type="GO" id="GO:0003676">
    <property type="term" value="F:nucleic acid binding"/>
    <property type="evidence" value="ECO:0007669"/>
    <property type="project" value="InterPro"/>
</dbReference>
<dbReference type="InterPro" id="IPR036397">
    <property type="entry name" value="RNaseH_sf"/>
</dbReference>
<dbReference type="EC" id="3.1.13.5" evidence="2"/>
<keyword evidence="3" id="KW-0540">Nuclease</keyword>
<dbReference type="PANTHER" id="PTHR47765">
    <property type="entry name" value="3'-5' EXONUCLEASE DOMAIN-CONTAINING PROTEIN"/>
    <property type="match status" value="1"/>
</dbReference>
<feature type="domain" description="3'-5' exonuclease" evidence="1">
    <location>
        <begin position="18"/>
        <end position="190"/>
    </location>
</feature>
<evidence type="ECO:0000313" key="4">
    <source>
        <dbReference type="Proteomes" id="UP000255108"/>
    </source>
</evidence>
<dbReference type="EMBL" id="SMBT01000001">
    <property type="protein sequence ID" value="TCU90426.1"/>
    <property type="molecule type" value="Genomic_DNA"/>
</dbReference>
<accession>A0A377Q3D9</accession>
<evidence type="ECO:0000313" key="2">
    <source>
        <dbReference type="EMBL" id="STQ89453.1"/>
    </source>
</evidence>
<keyword evidence="5" id="KW-1185">Reference proteome</keyword>
<dbReference type="RefSeq" id="WP_115225900.1">
    <property type="nucleotide sequence ID" value="NZ_CAWOLO010000001.1"/>
</dbReference>
<dbReference type="Pfam" id="PF01612">
    <property type="entry name" value="DNA_pol_A_exo1"/>
    <property type="match status" value="1"/>
</dbReference>
<keyword evidence="3" id="KW-0269">Exonuclease</keyword>
<dbReference type="Proteomes" id="UP000295794">
    <property type="component" value="Unassembled WGS sequence"/>
</dbReference>
<dbReference type="InterPro" id="IPR012337">
    <property type="entry name" value="RNaseH-like_sf"/>
</dbReference>
<dbReference type="InterPro" id="IPR002562">
    <property type="entry name" value="3'-5'_exonuclease_dom"/>
</dbReference>
<name>A0A377Q3D9_9NEIS</name>
<reference evidence="2 4" key="1">
    <citation type="submission" date="2018-06" db="EMBL/GenBank/DDBJ databases">
        <authorList>
            <consortium name="Pathogen Informatics"/>
            <person name="Doyle S."/>
        </authorList>
    </citation>
    <scope>NUCLEOTIDE SEQUENCE [LARGE SCALE GENOMIC DNA]</scope>
    <source>
        <strain evidence="2 4">NCTC11159</strain>
    </source>
</reference>
<keyword evidence="2" id="KW-0378">Hydrolase</keyword>
<dbReference type="OrthoDB" id="9793333at2"/>
<sequence length="190" mass="20800">MNPDIILPPYPGISLDHVHIVQSVADAERALVVLQVADVLGFDTESKPIFFKGQQSTGPHLIQLATDHEVFLFPVVTAGHSSATIKALLESPTILKVGFGLSDDHKRLHAKLGVTPQHVLDLSRALREKGQGDLGARSAVAKYFGLRLQKSKKVSTSNWAASPLNERQIKYAADDAHVALLVYRRWLALK</sequence>
<dbReference type="CDD" id="cd06141">
    <property type="entry name" value="WRN_exo"/>
    <property type="match status" value="1"/>
</dbReference>
<dbReference type="AlphaFoldDB" id="A0A377Q3D9"/>
<dbReference type="Proteomes" id="UP000255108">
    <property type="component" value="Unassembled WGS sequence"/>
</dbReference>
<dbReference type="GO" id="GO:0008408">
    <property type="term" value="F:3'-5' exonuclease activity"/>
    <property type="evidence" value="ECO:0007669"/>
    <property type="project" value="InterPro"/>
</dbReference>
<dbReference type="InterPro" id="IPR052408">
    <property type="entry name" value="Exonuclease_MUT-7-like"/>
</dbReference>
<organism evidence="2 4">
    <name type="scientific">Iodobacter fluviatilis</name>
    <dbReference type="NCBI Taxonomy" id="537"/>
    <lineage>
        <taxon>Bacteria</taxon>
        <taxon>Pseudomonadati</taxon>
        <taxon>Pseudomonadota</taxon>
        <taxon>Betaproteobacteria</taxon>
        <taxon>Neisseriales</taxon>
        <taxon>Chitinibacteraceae</taxon>
        <taxon>Iodobacter</taxon>
    </lineage>
</organism>
<dbReference type="SUPFAM" id="SSF53098">
    <property type="entry name" value="Ribonuclease H-like"/>
    <property type="match status" value="1"/>
</dbReference>
<proteinExistence type="predicted"/>
<evidence type="ECO:0000313" key="5">
    <source>
        <dbReference type="Proteomes" id="UP000295794"/>
    </source>
</evidence>
<evidence type="ECO:0000259" key="1">
    <source>
        <dbReference type="SMART" id="SM00474"/>
    </source>
</evidence>
<dbReference type="Gene3D" id="3.30.420.10">
    <property type="entry name" value="Ribonuclease H-like superfamily/Ribonuclease H"/>
    <property type="match status" value="1"/>
</dbReference>
<dbReference type="PANTHER" id="PTHR47765:SF2">
    <property type="entry name" value="EXONUCLEASE MUT-7 HOMOLOG"/>
    <property type="match status" value="1"/>
</dbReference>
<protein>
    <submittedName>
        <fullName evidence="3">3'-5' exonuclease</fullName>
    </submittedName>
    <submittedName>
        <fullName evidence="2">Ribonuclease D</fullName>
        <ecNumber evidence="2">3.1.13.5</ecNumber>
    </submittedName>
</protein>
<reference evidence="3 5" key="2">
    <citation type="submission" date="2019-03" db="EMBL/GenBank/DDBJ databases">
        <title>Genomic Encyclopedia of Type Strains, Phase IV (KMG-IV): sequencing the most valuable type-strain genomes for metagenomic binning, comparative biology and taxonomic classification.</title>
        <authorList>
            <person name="Goeker M."/>
        </authorList>
    </citation>
    <scope>NUCLEOTIDE SEQUENCE [LARGE SCALE GENOMIC DNA]</scope>
    <source>
        <strain evidence="3 5">DSM 3764</strain>
    </source>
</reference>
<evidence type="ECO:0000313" key="3">
    <source>
        <dbReference type="EMBL" id="TCU90426.1"/>
    </source>
</evidence>
<gene>
    <name evidence="2" type="primary">rnd</name>
    <name evidence="3" type="ORF">EV682_101459</name>
    <name evidence="2" type="ORF">NCTC11159_00477</name>
</gene>
<dbReference type="EMBL" id="UGHR01000001">
    <property type="protein sequence ID" value="STQ89453.1"/>
    <property type="molecule type" value="Genomic_DNA"/>
</dbReference>
<dbReference type="GO" id="GO:0006139">
    <property type="term" value="P:nucleobase-containing compound metabolic process"/>
    <property type="evidence" value="ECO:0007669"/>
    <property type="project" value="InterPro"/>
</dbReference>
<dbReference type="GO" id="GO:0033890">
    <property type="term" value="F:ribonuclease D activity"/>
    <property type="evidence" value="ECO:0007669"/>
    <property type="project" value="UniProtKB-EC"/>
</dbReference>
<dbReference type="SMART" id="SM00474">
    <property type="entry name" value="35EXOc"/>
    <property type="match status" value="1"/>
</dbReference>